<dbReference type="Proteomes" id="UP000535406">
    <property type="component" value="Unassembled WGS sequence"/>
</dbReference>
<gene>
    <name evidence="1" type="ORF">HNQ66_000700</name>
</gene>
<proteinExistence type="predicted"/>
<dbReference type="SUPFAM" id="SSF159709">
    <property type="entry name" value="PhnH-like"/>
    <property type="match status" value="1"/>
</dbReference>
<reference evidence="1 2" key="1">
    <citation type="submission" date="2020-08" db="EMBL/GenBank/DDBJ databases">
        <title>Genomic Encyclopedia of Type Strains, Phase IV (KMG-IV): sequencing the most valuable type-strain genomes for metagenomic binning, comparative biology and taxonomic classification.</title>
        <authorList>
            <person name="Goeker M."/>
        </authorList>
    </citation>
    <scope>NUCLEOTIDE SEQUENCE [LARGE SCALE GENOMIC DNA]</scope>
    <source>
        <strain evidence="1 2">DSM 21319</strain>
    </source>
</reference>
<protein>
    <submittedName>
        <fullName evidence="1">Alpha-D-ribose 1-methylphosphonate 5-triphosphate synthase subunit PhnH</fullName>
        <ecNumber evidence="1">2.7.8.37</ecNumber>
    </submittedName>
</protein>
<accession>A0A7W7YS92</accession>
<keyword evidence="1" id="KW-0808">Transferase</keyword>
<evidence type="ECO:0000313" key="2">
    <source>
        <dbReference type="Proteomes" id="UP000535406"/>
    </source>
</evidence>
<dbReference type="NCBIfam" id="TIGR03292">
    <property type="entry name" value="PhnH_redo"/>
    <property type="match status" value="1"/>
</dbReference>
<dbReference type="EMBL" id="JACHIK010000002">
    <property type="protein sequence ID" value="MBB5041317.1"/>
    <property type="molecule type" value="Genomic_DNA"/>
</dbReference>
<keyword evidence="2" id="KW-1185">Reference proteome</keyword>
<dbReference type="AlphaFoldDB" id="A0A7W7YS92"/>
<sequence>MPHDTLAFTGGFREPVFEAQSVFRTLMDCMARPGTVGSAAVAVAPPAPLCAAVGAVALTLCDNDTPVWLTPALAASALPGWLAFHAGASVTDDRQAARFAFVEKGAMLPDPGLFAQGTQEYPDRSTTLVVEIEAFTGGRPLTLTGPGIRTEEEFAPVGLPDMFVYFRAENRQNFPRGVDLILVAGDAVLCLPRTTVVRVKEA</sequence>
<comment type="caution">
    <text evidence="1">The sequence shown here is derived from an EMBL/GenBank/DDBJ whole genome shotgun (WGS) entry which is preliminary data.</text>
</comment>
<dbReference type="PIRSF" id="PIRSF020680">
    <property type="entry name" value="PhnH"/>
    <property type="match status" value="1"/>
</dbReference>
<name>A0A7W7YS92_9HYPH</name>
<dbReference type="InterPro" id="IPR008772">
    <property type="entry name" value="Phosphonate_metab_PhnH"/>
</dbReference>
<dbReference type="Pfam" id="PF05845">
    <property type="entry name" value="PhnH"/>
    <property type="match status" value="1"/>
</dbReference>
<dbReference type="InterPro" id="IPR038058">
    <property type="entry name" value="PhnH-like_sp"/>
</dbReference>
<dbReference type="EC" id="2.7.8.37" evidence="1"/>
<evidence type="ECO:0000313" key="1">
    <source>
        <dbReference type="EMBL" id="MBB5041317.1"/>
    </source>
</evidence>
<organism evidence="1 2">
    <name type="scientific">Shinella fusca</name>
    <dbReference type="NCBI Taxonomy" id="544480"/>
    <lineage>
        <taxon>Bacteria</taxon>
        <taxon>Pseudomonadati</taxon>
        <taxon>Pseudomonadota</taxon>
        <taxon>Alphaproteobacteria</taxon>
        <taxon>Hyphomicrobiales</taxon>
        <taxon>Rhizobiaceae</taxon>
        <taxon>Shinella</taxon>
    </lineage>
</organism>
<dbReference type="GO" id="GO:0019634">
    <property type="term" value="P:organic phosphonate metabolic process"/>
    <property type="evidence" value="ECO:0007669"/>
    <property type="project" value="InterPro"/>
</dbReference>
<dbReference type="GO" id="GO:0061693">
    <property type="term" value="F:alpha-D-ribose 1-methylphosphonate 5-triphosphate synthase activity"/>
    <property type="evidence" value="ECO:0007669"/>
    <property type="project" value="UniProtKB-EC"/>
</dbReference>
<dbReference type="RefSeq" id="WP_184140884.1">
    <property type="nucleotide sequence ID" value="NZ_JACHIK010000002.1"/>
</dbReference>
<dbReference type="Gene3D" id="3.40.50.11310">
    <property type="entry name" value="Bacterial phosphonate metabolism protein PhnH"/>
    <property type="match status" value="1"/>
</dbReference>